<dbReference type="AlphaFoldDB" id="X1VX56"/>
<accession>X1VX56</accession>
<name>X1VX56_9ZZZZ</name>
<organism evidence="1">
    <name type="scientific">marine sediment metagenome</name>
    <dbReference type="NCBI Taxonomy" id="412755"/>
    <lineage>
        <taxon>unclassified sequences</taxon>
        <taxon>metagenomes</taxon>
        <taxon>ecological metagenomes</taxon>
    </lineage>
</organism>
<sequence length="87" mass="9338">MGGEGTGTKVVTPGPIILSTFNARVDELVKDGASDLSSGEVDNAVLAAVKRYSRHKPQTPVHEFQGDGGYDYSLPDDWVQGFSRITQ</sequence>
<gene>
    <name evidence="1" type="ORF">S12H4_44703</name>
</gene>
<reference evidence="1" key="1">
    <citation type="journal article" date="2014" name="Front. Microbiol.">
        <title>High frequency of phylogenetically diverse reductive dehalogenase-homologous genes in deep subseafloor sedimentary metagenomes.</title>
        <authorList>
            <person name="Kawai M."/>
            <person name="Futagami T."/>
            <person name="Toyoda A."/>
            <person name="Takaki Y."/>
            <person name="Nishi S."/>
            <person name="Hori S."/>
            <person name="Arai W."/>
            <person name="Tsubouchi T."/>
            <person name="Morono Y."/>
            <person name="Uchiyama I."/>
            <person name="Ito T."/>
            <person name="Fujiyama A."/>
            <person name="Inagaki F."/>
            <person name="Takami H."/>
        </authorList>
    </citation>
    <scope>NUCLEOTIDE SEQUENCE</scope>
    <source>
        <strain evidence="1">Expedition CK06-06</strain>
    </source>
</reference>
<evidence type="ECO:0000313" key="1">
    <source>
        <dbReference type="EMBL" id="GAJ16105.1"/>
    </source>
</evidence>
<dbReference type="EMBL" id="BARW01027569">
    <property type="protein sequence ID" value="GAJ16105.1"/>
    <property type="molecule type" value="Genomic_DNA"/>
</dbReference>
<protein>
    <submittedName>
        <fullName evidence="1">Uncharacterized protein</fullName>
    </submittedName>
</protein>
<proteinExistence type="predicted"/>
<comment type="caution">
    <text evidence="1">The sequence shown here is derived from an EMBL/GenBank/DDBJ whole genome shotgun (WGS) entry which is preliminary data.</text>
</comment>